<gene>
    <name evidence="1" type="ORF">P0M35_09755</name>
</gene>
<sequence>MKKNLLTIIIFFITFFDSFSQIITITDTLKINLKNEYKISSINIIPFTENIFLGSQKLNREQYKINYNTGTFTLSNDLSIKLNDRIIITYQALKLSLKKEYQKKTLQRVVEDKIFDTIRVSKKNSMINSESIFGRDLQKSGSLIRGFTIGTNREFTLNSGLNLQLSGKLSDDINIVAALTDENIPIQPEGNTEKLDELDKVFIEIKHQNATATFGDYDFILSGNEFSNTTRKLQGLMTDFYLNKSNAKISVASSRGKFNINNFYGEDGKQGPYRLYGKNNERLIVIISNSEKVYLDGNLLKRGENNDYTIDYSNSEITFTPKKIITSASRIVVEFEYSDQKFKRNFFGFNFSSTLFDNLNFGFSYLRDSDDENNPIDFSLTDQQKNILMNAGNDRNKAVINGVELAKVDSLGKLKGIYVEIDTLINNQSKKIYRYSPGNEFAIYNVTFSFVGFGNGDYEKESLCKYKFVGIGQGSYLPIIFLPMPELKQLGNINLSYNYKNFKIGGEFSISSFDKNKLSTIDNSLNNGFARKLFFQITPTEFTFNNTNLGKISLQLKDRFLDSKYSPFDRIDNIEFNRDYNIYNLTGEQILREAELNYSPLTNISLNSKYGYLKQGSDFSSNRFFNKIEFSFPTIINANYQLDYVKSNNKILNTSWLKQNGVISYLYKSFSSGVELINENKEEKFFKNDSLSYNSFVYNEISPFVSYKLSNSTSVRFIYSNRVESFPIKKLMLKQSDAVTKKIEISFNEFKEVISVLNLALRRKSYTKEFQNIGFSNNETVLIQSQNRVNLFKNIFNGEFYYNASTEQTARFEKVFVKVQKGSGNYIYLGDLNNNGIAEENEFQLSFYDADFILVTVPTDKLYPIIDLKTNIKFRLDFTKLNMSDNTFNNLIKSISTETIFRIDEQNKDEKTSNIYLLKLKSFLNEKNTLRGIQNFLQDINFMQNNSELSFRLRFNQRKSLNQYSAGIEKGYYKEKSLRIRFKMIEEISNQTDIINLTDNFLSPAFTNRSRTINNNAIVSEFSYRPENNLEIGFKFEISRSNDKFPQQPQTIDLNSQIIRTNLSFESLGRLRLEFERTEINSSSKNYLVPFEVLKGNTLGKNYYMRLFFDYKISSMIQTSLSYDLRKQENSKLIHNLRAEARAIF</sequence>
<accession>A0AAE3TDD9</accession>
<dbReference type="AlphaFoldDB" id="A0AAE3TDD9"/>
<name>A0AAE3TDD9_9BACT</name>
<dbReference type="RefSeq" id="WP_321536207.1">
    <property type="nucleotide sequence ID" value="NZ_JARGDL010000013.1"/>
</dbReference>
<reference evidence="1" key="1">
    <citation type="submission" date="2023-03" db="EMBL/GenBank/DDBJ databases">
        <title>Stygiobacter electus gen. nov., sp. nov., facultatively anaerobic thermotolerant bacterium of the class Ignavibacteria from a well of Yessentuki mineral water deposit.</title>
        <authorList>
            <person name="Podosokorskaya O.A."/>
            <person name="Elcheninov A.G."/>
            <person name="Petrova N.F."/>
            <person name="Zavarzina D.G."/>
            <person name="Kublanov I.V."/>
            <person name="Merkel A.Y."/>
        </authorList>
    </citation>
    <scope>NUCLEOTIDE SEQUENCE</scope>
    <source>
        <strain evidence="1">09-Me</strain>
    </source>
</reference>
<keyword evidence="2" id="KW-1185">Reference proteome</keyword>
<evidence type="ECO:0000313" key="2">
    <source>
        <dbReference type="Proteomes" id="UP001221302"/>
    </source>
</evidence>
<proteinExistence type="predicted"/>
<protein>
    <submittedName>
        <fullName evidence="1">Uncharacterized protein</fullName>
    </submittedName>
</protein>
<organism evidence="1 2">
    <name type="scientific">Stygiobacter electus</name>
    <dbReference type="NCBI Taxonomy" id="3032292"/>
    <lineage>
        <taxon>Bacteria</taxon>
        <taxon>Pseudomonadati</taxon>
        <taxon>Ignavibacteriota</taxon>
        <taxon>Ignavibacteria</taxon>
        <taxon>Ignavibacteriales</taxon>
        <taxon>Melioribacteraceae</taxon>
        <taxon>Stygiobacter</taxon>
    </lineage>
</organism>
<dbReference type="Proteomes" id="UP001221302">
    <property type="component" value="Unassembled WGS sequence"/>
</dbReference>
<evidence type="ECO:0000313" key="1">
    <source>
        <dbReference type="EMBL" id="MDF1612436.1"/>
    </source>
</evidence>
<dbReference type="EMBL" id="JARGDL010000013">
    <property type="protein sequence ID" value="MDF1612436.1"/>
    <property type="molecule type" value="Genomic_DNA"/>
</dbReference>
<comment type="caution">
    <text evidence="1">The sequence shown here is derived from an EMBL/GenBank/DDBJ whole genome shotgun (WGS) entry which is preliminary data.</text>
</comment>